<dbReference type="GO" id="GO:0004665">
    <property type="term" value="F:prephenate dehydrogenase (NADP+) activity"/>
    <property type="evidence" value="ECO:0007669"/>
    <property type="project" value="InterPro"/>
</dbReference>
<dbReference type="InterPro" id="IPR046826">
    <property type="entry name" value="PDH_N"/>
</dbReference>
<keyword evidence="5" id="KW-1185">Reference proteome</keyword>
<sequence length="358" mass="38197">MVTRADIHHNQVHGTVGIVGLGLIGGSLARRLAHAGVDVIAWNRHHEPYAQAARDGIRCVPDLTDVAAAKPDVIVLCNPLKAMPAVLAALEPAIDRDVTTLTDVGSVKGMVRDQVMQAGLNDCYVGAHPMAGNELSGWSAADPALYDGALWAITVDDRTPFGRFRQVAALICSQAGNQAIVLDDETHDRAAAMISHMPHVVATALINELTDNPDRNIAAALAAGSWRDMTRVALTDPDRTRAMVDEDAINVEALLRSMAARLTAVADALQTGDDAVMTDFFADGQPFRDYKARLRAADAVADTPDSTRRFTLDIAADAGSATDWRRVLLDSARAGERIVDIDDAGTVRVISRAAFPEA</sequence>
<dbReference type="EMBL" id="WBVT01000001">
    <property type="protein sequence ID" value="KAB7791371.1"/>
    <property type="molecule type" value="Genomic_DNA"/>
</dbReference>
<dbReference type="InterPro" id="IPR050812">
    <property type="entry name" value="Preph/Arog_dehydrog"/>
</dbReference>
<name>A0A6I1GY39_9BIFI</name>
<dbReference type="InterPro" id="IPR008927">
    <property type="entry name" value="6-PGluconate_DH-like_C_sf"/>
</dbReference>
<protein>
    <submittedName>
        <fullName evidence="4">Prephenate dehydrogenase</fullName>
    </submittedName>
</protein>
<dbReference type="PANTHER" id="PTHR21363:SF0">
    <property type="entry name" value="PREPHENATE DEHYDROGENASE [NADP(+)]"/>
    <property type="match status" value="1"/>
</dbReference>
<keyword evidence="2" id="KW-0560">Oxidoreductase</keyword>
<dbReference type="Pfam" id="PF20463">
    <property type="entry name" value="PDH_C"/>
    <property type="match status" value="1"/>
</dbReference>
<evidence type="ECO:0000313" key="4">
    <source>
        <dbReference type="EMBL" id="KAB7791371.1"/>
    </source>
</evidence>
<dbReference type="GO" id="GO:0070403">
    <property type="term" value="F:NAD+ binding"/>
    <property type="evidence" value="ECO:0007669"/>
    <property type="project" value="InterPro"/>
</dbReference>
<comment type="similarity">
    <text evidence="1">Belongs to the prephenate/arogenate dehydrogenase family.</text>
</comment>
<dbReference type="InterPro" id="IPR046825">
    <property type="entry name" value="PDH_C"/>
</dbReference>
<gene>
    <name evidence="4" type="ORF">F7D09_0046</name>
</gene>
<dbReference type="RefSeq" id="WP_264371958.1">
    <property type="nucleotide sequence ID" value="NZ_JBHSKZ010000064.1"/>
</dbReference>
<organism evidence="4 5">
    <name type="scientific">Bifidobacterium leontopitheci</name>
    <dbReference type="NCBI Taxonomy" id="2650774"/>
    <lineage>
        <taxon>Bacteria</taxon>
        <taxon>Bacillati</taxon>
        <taxon>Actinomycetota</taxon>
        <taxon>Actinomycetes</taxon>
        <taxon>Bifidobacteriales</taxon>
        <taxon>Bifidobacteriaceae</taxon>
        <taxon>Bifidobacterium</taxon>
    </lineage>
</organism>
<feature type="domain" description="Prephenate/arogenate dehydrogenase" evidence="3">
    <location>
        <begin position="14"/>
        <end position="299"/>
    </location>
</feature>
<dbReference type="Proteomes" id="UP000441772">
    <property type="component" value="Unassembled WGS sequence"/>
</dbReference>
<dbReference type="AlphaFoldDB" id="A0A6I1GY39"/>
<evidence type="ECO:0000259" key="3">
    <source>
        <dbReference type="PROSITE" id="PS51176"/>
    </source>
</evidence>
<evidence type="ECO:0000256" key="2">
    <source>
        <dbReference type="ARBA" id="ARBA00023002"/>
    </source>
</evidence>
<dbReference type="PANTHER" id="PTHR21363">
    <property type="entry name" value="PREPHENATE DEHYDROGENASE"/>
    <property type="match status" value="1"/>
</dbReference>
<proteinExistence type="inferred from homology"/>
<dbReference type="Pfam" id="PF02153">
    <property type="entry name" value="PDH_N"/>
    <property type="match status" value="1"/>
</dbReference>
<accession>A0A6I1GY39</accession>
<dbReference type="SUPFAM" id="SSF51735">
    <property type="entry name" value="NAD(P)-binding Rossmann-fold domains"/>
    <property type="match status" value="1"/>
</dbReference>
<dbReference type="SUPFAM" id="SSF48179">
    <property type="entry name" value="6-phosphogluconate dehydrogenase C-terminal domain-like"/>
    <property type="match status" value="1"/>
</dbReference>
<dbReference type="GO" id="GO:0006571">
    <property type="term" value="P:tyrosine biosynthetic process"/>
    <property type="evidence" value="ECO:0007669"/>
    <property type="project" value="InterPro"/>
</dbReference>
<dbReference type="Gene3D" id="1.10.3660.10">
    <property type="entry name" value="6-phosphogluconate dehydrogenase C-terminal like domain"/>
    <property type="match status" value="1"/>
</dbReference>
<evidence type="ECO:0000313" key="5">
    <source>
        <dbReference type="Proteomes" id="UP000441772"/>
    </source>
</evidence>
<dbReference type="InterPro" id="IPR003099">
    <property type="entry name" value="Prephen_DH"/>
</dbReference>
<reference evidence="4 5" key="1">
    <citation type="submission" date="2019-09" db="EMBL/GenBank/DDBJ databases">
        <title>Characterization of the phylogenetic diversity of two novel species belonging to the genus Bifidobacterium: Bifidobacterium cebidarum sp. nov. and Bifidobacterium leontopitheci sp. nov.</title>
        <authorList>
            <person name="Lugli G.A."/>
            <person name="Duranti S."/>
            <person name="Milani C."/>
            <person name="Turroni F."/>
            <person name="Ventura M."/>
        </authorList>
    </citation>
    <scope>NUCLEOTIDE SEQUENCE [LARGE SCALE GENOMIC DNA]</scope>
    <source>
        <strain evidence="4 5">LMG 31471</strain>
    </source>
</reference>
<dbReference type="PROSITE" id="PS51176">
    <property type="entry name" value="PDH_ADH"/>
    <property type="match status" value="1"/>
</dbReference>
<dbReference type="Gene3D" id="3.40.50.720">
    <property type="entry name" value="NAD(P)-binding Rossmann-like Domain"/>
    <property type="match status" value="1"/>
</dbReference>
<dbReference type="GO" id="GO:0008977">
    <property type="term" value="F:prephenate dehydrogenase (NAD+) activity"/>
    <property type="evidence" value="ECO:0007669"/>
    <property type="project" value="InterPro"/>
</dbReference>
<dbReference type="InterPro" id="IPR036291">
    <property type="entry name" value="NAD(P)-bd_dom_sf"/>
</dbReference>
<comment type="caution">
    <text evidence="4">The sequence shown here is derived from an EMBL/GenBank/DDBJ whole genome shotgun (WGS) entry which is preliminary data.</text>
</comment>
<evidence type="ECO:0000256" key="1">
    <source>
        <dbReference type="ARBA" id="ARBA00007964"/>
    </source>
</evidence>